<organism evidence="2 3">
    <name type="scientific">Actinophytocola xinjiangensis</name>
    <dbReference type="NCBI Taxonomy" id="485602"/>
    <lineage>
        <taxon>Bacteria</taxon>
        <taxon>Bacillati</taxon>
        <taxon>Actinomycetota</taxon>
        <taxon>Actinomycetes</taxon>
        <taxon>Pseudonocardiales</taxon>
        <taxon>Pseudonocardiaceae</taxon>
    </lineage>
</organism>
<dbReference type="OrthoDB" id="3837844at2"/>
<dbReference type="EMBL" id="MSIF01000001">
    <property type="protein sequence ID" value="OLF13666.1"/>
    <property type="molecule type" value="Genomic_DNA"/>
</dbReference>
<proteinExistence type="predicted"/>
<comment type="caution">
    <text evidence="2">The sequence shown here is derived from an EMBL/GenBank/DDBJ whole genome shotgun (WGS) entry which is preliminary data.</text>
</comment>
<dbReference type="Proteomes" id="UP000185696">
    <property type="component" value="Unassembled WGS sequence"/>
</dbReference>
<dbReference type="InterPro" id="IPR002575">
    <property type="entry name" value="Aminoglycoside_PTrfase"/>
</dbReference>
<sequence>MDTNLGPLVGPEAVELLAAVLTPAGGRVENWRVDQVDHQPGGRTTVGYQVRVGWADGSVTEETLGAATGDLPPEVARLTDGHTEVGLWRFPFDPDLPALPTACDPHRMGRLATRLGLDGAAARLTVRTYRPRRRAVVELATPTGTVYVKVLRPGRVRSVHEAHRAATAAGYPAPHPLGWTTDGLLVLAALPGRPLRDALLTGTPLTDGVVDGVLAALDLPPALATGARRLTWGQKARHYAGVIAATVPDLAARARSIAAAVDHAAPEGPDTPVHGDFYEAQLMVAADRVTGVLDIDTAGRGERLDDAACLLAHLAVLADLHPTRRAPIDQFRAALHPRLTQTLDPAALARRTAAVVLSLATGPFRVREPGWRRATTQRVELAERWLAEQMQGVEV</sequence>
<dbReference type="Pfam" id="PF01636">
    <property type="entry name" value="APH"/>
    <property type="match status" value="1"/>
</dbReference>
<name>A0A7Z0WQU1_9PSEU</name>
<dbReference type="SUPFAM" id="SSF56112">
    <property type="entry name" value="Protein kinase-like (PK-like)"/>
    <property type="match status" value="1"/>
</dbReference>
<keyword evidence="3" id="KW-1185">Reference proteome</keyword>
<dbReference type="InterPro" id="IPR011009">
    <property type="entry name" value="Kinase-like_dom_sf"/>
</dbReference>
<dbReference type="Gene3D" id="3.90.1200.10">
    <property type="match status" value="1"/>
</dbReference>
<protein>
    <recommendedName>
        <fullName evidence="1">Aminoglycoside phosphotransferase domain-containing protein</fullName>
    </recommendedName>
</protein>
<evidence type="ECO:0000259" key="1">
    <source>
        <dbReference type="Pfam" id="PF01636"/>
    </source>
</evidence>
<dbReference type="RefSeq" id="WP_075130617.1">
    <property type="nucleotide sequence ID" value="NZ_MSIF01000001.1"/>
</dbReference>
<reference evidence="2 3" key="1">
    <citation type="submission" date="2016-12" db="EMBL/GenBank/DDBJ databases">
        <title>The draft genome sequence of Actinophytocola xinjiangensis.</title>
        <authorList>
            <person name="Wang W."/>
            <person name="Yuan L."/>
        </authorList>
    </citation>
    <scope>NUCLEOTIDE SEQUENCE [LARGE SCALE GENOMIC DNA]</scope>
    <source>
        <strain evidence="2 3">CGMCC 4.4663</strain>
    </source>
</reference>
<feature type="domain" description="Aminoglycoside phosphotransferase" evidence="1">
    <location>
        <begin position="136"/>
        <end position="314"/>
    </location>
</feature>
<evidence type="ECO:0000313" key="2">
    <source>
        <dbReference type="EMBL" id="OLF13666.1"/>
    </source>
</evidence>
<evidence type="ECO:0000313" key="3">
    <source>
        <dbReference type="Proteomes" id="UP000185696"/>
    </source>
</evidence>
<accession>A0A7Z0WQU1</accession>
<dbReference type="AlphaFoldDB" id="A0A7Z0WQU1"/>
<gene>
    <name evidence="2" type="ORF">BLA60_00180</name>
</gene>